<dbReference type="CDD" id="cd03801">
    <property type="entry name" value="GT4_PimA-like"/>
    <property type="match status" value="1"/>
</dbReference>
<dbReference type="Pfam" id="PF13439">
    <property type="entry name" value="Glyco_transf_4"/>
    <property type="match status" value="1"/>
</dbReference>
<comment type="caution">
    <text evidence="3">The sequence shown here is derived from an EMBL/GenBank/DDBJ whole genome shotgun (WGS) entry which is preliminary data.</text>
</comment>
<proteinExistence type="predicted"/>
<dbReference type="InterPro" id="IPR001296">
    <property type="entry name" value="Glyco_trans_1"/>
</dbReference>
<protein>
    <submittedName>
        <fullName evidence="3">Glycosyltransferase family 4 protein</fullName>
    </submittedName>
</protein>
<sequence length="352" mass="39814">MRIAFVSFETIHHRDSETNERLWGVIDLLCERGHEVHVCCAQFWAGEKTTVERDDVVYHGVSVGLEARRSFLCRLPFVLRSIGPDVIHAGATPPSQVLAASTGSTLCRVPLLVEWYGDDLEDDRLTRWATGRPDRIVTPSRLVRTWIREIGADGDLIDVVPNHVDLELIKETPPGDAADIVYARRLDDGANLESFLLALAELRDRDWQATIIGDGPQRGMYEDLTRDLRIEDRITFVGDATLEERIAAYRSAHVFVQTAEFSVFPTELLWALACGCVGIVEYHANSSAHELVEGRERGFRTTSEQELADAILDAGDLEYRDVDDAFEPFGRRPILERYLQTYRDLQQEYGLL</sequence>
<dbReference type="InterPro" id="IPR028098">
    <property type="entry name" value="Glyco_trans_4-like_N"/>
</dbReference>
<reference evidence="3" key="1">
    <citation type="submission" date="2022-09" db="EMBL/GenBank/DDBJ databases">
        <title>Enrichment on poylsaccharides allowed isolation of novel metabolic and taxonomic groups of Haloarchaea.</title>
        <authorList>
            <person name="Sorokin D.Y."/>
            <person name="Elcheninov A.G."/>
            <person name="Khizhniak T.V."/>
            <person name="Kolganova T.V."/>
            <person name="Kublanov I.V."/>
        </authorList>
    </citation>
    <scope>NUCLEOTIDE SEQUENCE</scope>
    <source>
        <strain evidence="3">AArc-xg1-1</strain>
    </source>
</reference>
<evidence type="ECO:0000259" key="1">
    <source>
        <dbReference type="Pfam" id="PF00534"/>
    </source>
</evidence>
<dbReference type="EMBL" id="JAOPKA010000011">
    <property type="protein sequence ID" value="MCU4742985.1"/>
    <property type="molecule type" value="Genomic_DNA"/>
</dbReference>
<dbReference type="PANTHER" id="PTHR12526">
    <property type="entry name" value="GLYCOSYLTRANSFERASE"/>
    <property type="match status" value="1"/>
</dbReference>
<organism evidence="3 4">
    <name type="scientific">Natronoglomus mannanivorans</name>
    <dbReference type="NCBI Taxonomy" id="2979990"/>
    <lineage>
        <taxon>Archaea</taxon>
        <taxon>Methanobacteriati</taxon>
        <taxon>Methanobacteriota</taxon>
        <taxon>Stenosarchaea group</taxon>
        <taxon>Halobacteria</taxon>
        <taxon>Halobacteriales</taxon>
        <taxon>Natrialbaceae</taxon>
        <taxon>Natronoglomus</taxon>
    </lineage>
</organism>
<evidence type="ECO:0000313" key="3">
    <source>
        <dbReference type="EMBL" id="MCU4742985.1"/>
    </source>
</evidence>
<gene>
    <name evidence="3" type="ORF">OB960_16480</name>
</gene>
<dbReference type="GO" id="GO:0016757">
    <property type="term" value="F:glycosyltransferase activity"/>
    <property type="evidence" value="ECO:0007669"/>
    <property type="project" value="InterPro"/>
</dbReference>
<evidence type="ECO:0000259" key="2">
    <source>
        <dbReference type="Pfam" id="PF13439"/>
    </source>
</evidence>
<dbReference type="PANTHER" id="PTHR12526:SF630">
    <property type="entry name" value="GLYCOSYLTRANSFERASE"/>
    <property type="match status" value="1"/>
</dbReference>
<dbReference type="Gene3D" id="3.40.50.2000">
    <property type="entry name" value="Glycogen Phosphorylase B"/>
    <property type="match status" value="2"/>
</dbReference>
<dbReference type="Pfam" id="PF00534">
    <property type="entry name" value="Glycos_transf_1"/>
    <property type="match status" value="1"/>
</dbReference>
<name>A0AAP3E323_9EURY</name>
<dbReference type="RefSeq" id="WP_338004792.1">
    <property type="nucleotide sequence ID" value="NZ_JAOPKA010000011.1"/>
</dbReference>
<dbReference type="SUPFAM" id="SSF53756">
    <property type="entry name" value="UDP-Glycosyltransferase/glycogen phosphorylase"/>
    <property type="match status" value="1"/>
</dbReference>
<evidence type="ECO:0000313" key="4">
    <source>
        <dbReference type="Proteomes" id="UP001321018"/>
    </source>
</evidence>
<feature type="domain" description="Glycosyl transferase family 1" evidence="1">
    <location>
        <begin position="171"/>
        <end position="313"/>
    </location>
</feature>
<feature type="domain" description="Glycosyltransferase subfamily 4-like N-terminal" evidence="2">
    <location>
        <begin position="29"/>
        <end position="167"/>
    </location>
</feature>
<dbReference type="AlphaFoldDB" id="A0AAP3E323"/>
<dbReference type="Proteomes" id="UP001321018">
    <property type="component" value="Unassembled WGS sequence"/>
</dbReference>
<accession>A0AAP3E323</accession>